<proteinExistence type="predicted"/>
<keyword evidence="3" id="KW-0862">Zinc</keyword>
<feature type="compositionally biased region" description="Low complexity" evidence="5">
    <location>
        <begin position="973"/>
        <end position="1008"/>
    </location>
</feature>
<feature type="domain" description="RING-type" evidence="6">
    <location>
        <begin position="1360"/>
        <end position="1401"/>
    </location>
</feature>
<dbReference type="Proteomes" id="UP000009131">
    <property type="component" value="Unassembled WGS sequence"/>
</dbReference>
<evidence type="ECO:0000256" key="4">
    <source>
        <dbReference type="PROSITE-ProRule" id="PRU00175"/>
    </source>
</evidence>
<dbReference type="SMART" id="SM00184">
    <property type="entry name" value="RING"/>
    <property type="match status" value="1"/>
</dbReference>
<dbReference type="EMBL" id="BABT02000165">
    <property type="protein sequence ID" value="GAA98992.1"/>
    <property type="molecule type" value="Genomic_DNA"/>
</dbReference>
<dbReference type="eggNOG" id="KOG0800">
    <property type="taxonomic scope" value="Eukaryota"/>
</dbReference>
<feature type="region of interest" description="Disordered" evidence="5">
    <location>
        <begin position="861"/>
        <end position="917"/>
    </location>
</feature>
<reference evidence="7 8" key="2">
    <citation type="journal article" date="2012" name="Open Biol.">
        <title>Characteristics of nucleosomes and linker DNA regions on the genome of the basidiomycete Mixia osmundae revealed by mono- and dinucleosome mapping.</title>
        <authorList>
            <person name="Nishida H."/>
            <person name="Kondo S."/>
            <person name="Matsumoto T."/>
            <person name="Suzuki Y."/>
            <person name="Yoshikawa H."/>
            <person name="Taylor T.D."/>
            <person name="Sugiyama J."/>
        </authorList>
    </citation>
    <scope>NUCLEOTIDE SEQUENCE [LARGE SCALE GENOMIC DNA]</scope>
    <source>
        <strain evidence="8">CBS 9802 / IAM 14324 / JCM 22182 / KY 12970</strain>
    </source>
</reference>
<dbReference type="HOGENOM" id="CLU_254920_0_0_1"/>
<keyword evidence="1" id="KW-0479">Metal-binding</keyword>
<keyword evidence="2 4" id="KW-0863">Zinc-finger</keyword>
<dbReference type="Gene3D" id="3.30.40.10">
    <property type="entry name" value="Zinc/RING finger domain, C3HC4 (zinc finger)"/>
    <property type="match status" value="1"/>
</dbReference>
<organism evidence="7 8">
    <name type="scientific">Mixia osmundae (strain CBS 9802 / IAM 14324 / JCM 22182 / KY 12970)</name>
    <dbReference type="NCBI Taxonomy" id="764103"/>
    <lineage>
        <taxon>Eukaryota</taxon>
        <taxon>Fungi</taxon>
        <taxon>Dikarya</taxon>
        <taxon>Basidiomycota</taxon>
        <taxon>Pucciniomycotina</taxon>
        <taxon>Mixiomycetes</taxon>
        <taxon>Mixiales</taxon>
        <taxon>Mixiaceae</taxon>
        <taxon>Mixia</taxon>
    </lineage>
</organism>
<reference evidence="7 8" key="1">
    <citation type="journal article" date="2011" name="J. Gen. Appl. Microbiol.">
        <title>Draft genome sequencing of the enigmatic basidiomycete Mixia osmundae.</title>
        <authorList>
            <person name="Nishida H."/>
            <person name="Nagatsuka Y."/>
            <person name="Sugiyama J."/>
        </authorList>
    </citation>
    <scope>NUCLEOTIDE SEQUENCE [LARGE SCALE GENOMIC DNA]</scope>
    <source>
        <strain evidence="8">CBS 9802 / IAM 14324 / JCM 22182 / KY 12970</strain>
    </source>
</reference>
<dbReference type="Pfam" id="PF13639">
    <property type="entry name" value="zf-RING_2"/>
    <property type="match status" value="1"/>
</dbReference>
<evidence type="ECO:0000256" key="3">
    <source>
        <dbReference type="ARBA" id="ARBA00022833"/>
    </source>
</evidence>
<evidence type="ECO:0000313" key="8">
    <source>
        <dbReference type="Proteomes" id="UP000009131"/>
    </source>
</evidence>
<dbReference type="PROSITE" id="PS50089">
    <property type="entry name" value="ZF_RING_2"/>
    <property type="match status" value="1"/>
</dbReference>
<dbReference type="GO" id="GO:0005634">
    <property type="term" value="C:nucleus"/>
    <property type="evidence" value="ECO:0007669"/>
    <property type="project" value="TreeGrafter"/>
</dbReference>
<dbReference type="GO" id="GO:0008270">
    <property type="term" value="F:zinc ion binding"/>
    <property type="evidence" value="ECO:0007669"/>
    <property type="project" value="UniProtKB-KW"/>
</dbReference>
<dbReference type="InParanoid" id="G7E832"/>
<keyword evidence="8" id="KW-1185">Reference proteome</keyword>
<evidence type="ECO:0000256" key="1">
    <source>
        <dbReference type="ARBA" id="ARBA00022723"/>
    </source>
</evidence>
<dbReference type="GO" id="GO:0006511">
    <property type="term" value="P:ubiquitin-dependent protein catabolic process"/>
    <property type="evidence" value="ECO:0007669"/>
    <property type="project" value="TreeGrafter"/>
</dbReference>
<evidence type="ECO:0000259" key="6">
    <source>
        <dbReference type="PROSITE" id="PS50089"/>
    </source>
</evidence>
<dbReference type="InterPro" id="IPR001841">
    <property type="entry name" value="Znf_RING"/>
</dbReference>
<evidence type="ECO:0000313" key="7">
    <source>
        <dbReference type="EMBL" id="GAA98992.1"/>
    </source>
</evidence>
<dbReference type="SUPFAM" id="SSF57850">
    <property type="entry name" value="RING/U-box"/>
    <property type="match status" value="1"/>
</dbReference>
<feature type="compositionally biased region" description="Low complexity" evidence="5">
    <location>
        <begin position="883"/>
        <end position="894"/>
    </location>
</feature>
<feature type="region of interest" description="Disordered" evidence="5">
    <location>
        <begin position="100"/>
        <end position="135"/>
    </location>
</feature>
<evidence type="ECO:0000256" key="2">
    <source>
        <dbReference type="ARBA" id="ARBA00022771"/>
    </source>
</evidence>
<comment type="caution">
    <text evidence="7">The sequence shown here is derived from an EMBL/GenBank/DDBJ whole genome shotgun (WGS) entry which is preliminary data.</text>
</comment>
<feature type="region of interest" description="Disordered" evidence="5">
    <location>
        <begin position="1221"/>
        <end position="1249"/>
    </location>
</feature>
<dbReference type="OrthoDB" id="514070at2759"/>
<dbReference type="PANTHER" id="PTHR45931:SF3">
    <property type="entry name" value="RING ZINC FINGER-CONTAINING PROTEIN"/>
    <property type="match status" value="1"/>
</dbReference>
<evidence type="ECO:0000256" key="5">
    <source>
        <dbReference type="SAM" id="MobiDB-lite"/>
    </source>
</evidence>
<accession>G7E832</accession>
<feature type="region of interest" description="Disordered" evidence="5">
    <location>
        <begin position="948"/>
        <end position="1084"/>
    </location>
</feature>
<feature type="region of interest" description="Disordered" evidence="5">
    <location>
        <begin position="1133"/>
        <end position="1164"/>
    </location>
</feature>
<protein>
    <recommendedName>
        <fullName evidence="6">RING-type domain-containing protein</fullName>
    </recommendedName>
</protein>
<dbReference type="GO" id="GO:0061630">
    <property type="term" value="F:ubiquitin protein ligase activity"/>
    <property type="evidence" value="ECO:0007669"/>
    <property type="project" value="TreeGrafter"/>
</dbReference>
<dbReference type="InterPro" id="IPR013083">
    <property type="entry name" value="Znf_RING/FYVE/PHD"/>
</dbReference>
<gene>
    <name evidence="7" type="primary">Mo05681</name>
    <name evidence="7" type="ORF">E5Q_05681</name>
</gene>
<dbReference type="PANTHER" id="PTHR45931">
    <property type="entry name" value="SI:CH211-59O9.10"/>
    <property type="match status" value="1"/>
</dbReference>
<dbReference type="InterPro" id="IPR051834">
    <property type="entry name" value="RING_finger_E3_ligase"/>
</dbReference>
<sequence>MAPAVSVVHEKEKLQVASMLKYLVSSIGLTPADAMTVAQALFNAKLDSVAKMSQLTEGKCVSIGIKNVDARKLLVSNGKKPKPAAHQPPGMIDLMGQRTQTVDAGTPSSKSSASKRKRDSDLDRPLPAQPTKQRSSALAFDFEEILDEERLETASVVVNRAPIMSAWATVVAERLDFSRPEALSLAAAYTEANATSKGVSLGIISASEGRVAAGGPAQPYVDLLGRRIYVLALQDGTWRGVSKGVMAEPQTSFDYIKRACRQQTGVVVGAMRLLAQSFTDPDELNRVGFGLYADFRPALDDSAQMGWGKRAEVKIKAILDLRRVPVASETAVNQAKTDNVDEFDALLDDDLAGLDDLPIIVPLSTHPHRASVLLSSLLPRDLAEKSQIPVAAPCADGLSKRSPTVEQAVRVSASGEVLRTSPAVEEMTVIIWSRLIHMGMHALGSSQYVGAIPVWSGNIADAKSLHFYIGVDEYLRKSSPKRDYIIRRTERLAGNGCFALAVIPHHTQLLSCPERYRARGRACLPEHLHTAAFVVSSRDYIMLFDHDSTVAALPPRRYHRESFCDAAIDKRRQFARDGHAKYLVRIRSIQIASPPRLAIDSPDWSMDESETATSIEHAPLTTLGLRPSRSPPMSRLTAQTLARPELTSSVGDPPFVSNERISRSTGTLRHLPTDRQVVRRGSSYQEHVSVINSDVDAERWRRTAPVSYPADSLGTSSPPRLAAAFVLPASNTVDELAPVTPAFAPALGTAFDSRTISASSTQSRPSSMEDSIDIDSTVAIAADSEDDAPFAFDADPSRVHHTLPLRPWQRRPLLLGQPAPEQSTPETWLPSVSHLAAPEMASSRPVIGWRLRPAGSLDISPNLTHANAMPRPPLRRNATSLASPEEISSESSSPFLPRHGAPTAVPHPQSAALSDLSETRRRIEASVDALQATRVSLQQANTALVTSGDSLRRRTLRSESETSDSGLWGDIHVASPVRPRSSVVSASSTAQRRAGGLGTLGRLRGPTRSRNEQWMRGEPLPGHTSLEPAPAQTSDTFDPLTAPSLDGRNPWRSDRQYSFAPHIETATQRPRPQTSRLNSAEVSPRRHIARVADTNNLGNRQTSIQRPHNFRRVRSFETGDSTPALHDVSRAAAASIDASAHAERHYSPSRQGARHLRSREERSNDIATRLAELRAGRARVNGTRGHHPDLDALIRDLALPGPRDDSEEILDQVRAIDRQYRSDVSRSRGSMSNQRHRRALRDQPPLSSSEASYEAFADGAIRPWLMRPPAIFQRLADELRQVDFWFGGEANIAGNLENYMDDDSLDTSYEALLALADRVDQVTPLLKGYSSRRINALPKFTYSEIISGMPDVKLPSETRCSICLEEYKPTDVLLHMACSHALHEPCLDHWLRLEKSCPFCRQDACE</sequence>
<feature type="compositionally biased region" description="Basic and acidic residues" evidence="5">
    <location>
        <begin position="950"/>
        <end position="960"/>
    </location>
</feature>
<name>G7E832_MIXOS</name>
<feature type="compositionally biased region" description="Polar residues" evidence="5">
    <location>
        <begin position="1065"/>
        <end position="1081"/>
    </location>
</feature>